<gene>
    <name evidence="1" type="ORF">H310_00685</name>
</gene>
<sequence>MYRKSDIAFLRGRQSSGKFCKTLETFLFTFLDEVQECLEDQIVVFQQDNASIHASKETKKFLEDSGVFLMDGLVLTT</sequence>
<protein>
    <recommendedName>
        <fullName evidence="2">Tc1-like transposase DDE domain-containing protein</fullName>
    </recommendedName>
</protein>
<organism evidence="1">
    <name type="scientific">Aphanomyces invadans</name>
    <dbReference type="NCBI Taxonomy" id="157072"/>
    <lineage>
        <taxon>Eukaryota</taxon>
        <taxon>Sar</taxon>
        <taxon>Stramenopiles</taxon>
        <taxon>Oomycota</taxon>
        <taxon>Saprolegniomycetes</taxon>
        <taxon>Saprolegniales</taxon>
        <taxon>Verrucalvaceae</taxon>
        <taxon>Aphanomyces</taxon>
    </lineage>
</organism>
<dbReference type="OrthoDB" id="118472at2759"/>
<accession>A0A024UVI9</accession>
<name>A0A024UVI9_9STRA</name>
<dbReference type="Gene3D" id="3.30.420.10">
    <property type="entry name" value="Ribonuclease H-like superfamily/Ribonuclease H"/>
    <property type="match status" value="1"/>
</dbReference>
<reference evidence="1" key="1">
    <citation type="submission" date="2013-12" db="EMBL/GenBank/DDBJ databases">
        <title>The Genome Sequence of Aphanomyces invadans NJM9701.</title>
        <authorList>
            <consortium name="The Broad Institute Genomics Platform"/>
            <person name="Russ C."/>
            <person name="Tyler B."/>
            <person name="van West P."/>
            <person name="Dieguez-Uribeondo J."/>
            <person name="Young S.K."/>
            <person name="Zeng Q."/>
            <person name="Gargeya S."/>
            <person name="Fitzgerald M."/>
            <person name="Abouelleil A."/>
            <person name="Alvarado L."/>
            <person name="Chapman S.B."/>
            <person name="Gainer-Dewar J."/>
            <person name="Goldberg J."/>
            <person name="Griggs A."/>
            <person name="Gujja S."/>
            <person name="Hansen M."/>
            <person name="Howarth C."/>
            <person name="Imamovic A."/>
            <person name="Ireland A."/>
            <person name="Larimer J."/>
            <person name="McCowan C."/>
            <person name="Murphy C."/>
            <person name="Pearson M."/>
            <person name="Poon T.W."/>
            <person name="Priest M."/>
            <person name="Roberts A."/>
            <person name="Saif S."/>
            <person name="Shea T."/>
            <person name="Sykes S."/>
            <person name="Wortman J."/>
            <person name="Nusbaum C."/>
            <person name="Birren B."/>
        </authorList>
    </citation>
    <scope>NUCLEOTIDE SEQUENCE [LARGE SCALE GENOMIC DNA]</scope>
    <source>
        <strain evidence="1">NJM9701</strain>
    </source>
</reference>
<evidence type="ECO:0008006" key="2">
    <source>
        <dbReference type="Google" id="ProtNLM"/>
    </source>
</evidence>
<dbReference type="VEuPathDB" id="FungiDB:H310_00685"/>
<dbReference type="EMBL" id="KI913952">
    <property type="protein sequence ID" value="ETW10364.1"/>
    <property type="molecule type" value="Genomic_DNA"/>
</dbReference>
<evidence type="ECO:0000313" key="1">
    <source>
        <dbReference type="EMBL" id="ETW10364.1"/>
    </source>
</evidence>
<dbReference type="AlphaFoldDB" id="A0A024UVI9"/>
<dbReference type="GeneID" id="20077735"/>
<dbReference type="RefSeq" id="XP_008861775.1">
    <property type="nucleotide sequence ID" value="XM_008863553.1"/>
</dbReference>
<proteinExistence type="predicted"/>
<dbReference type="GO" id="GO:0003676">
    <property type="term" value="F:nucleic acid binding"/>
    <property type="evidence" value="ECO:0007669"/>
    <property type="project" value="InterPro"/>
</dbReference>
<dbReference type="InterPro" id="IPR036397">
    <property type="entry name" value="RNaseH_sf"/>
</dbReference>